<keyword evidence="6" id="KW-1185">Reference proteome</keyword>
<comment type="pathway">
    <text evidence="2">Amino-acid biosynthesis; L-methionine biosynthesis via de novo pathway; O-acetyl-L-homoserine from L-homoserine: step 1/1.</text>
</comment>
<dbReference type="UniPathway" id="UPA00051">
    <property type="reaction ID" value="UER00074"/>
</dbReference>
<evidence type="ECO:0000313" key="6">
    <source>
        <dbReference type="Proteomes" id="UP000324595"/>
    </source>
</evidence>
<comment type="caution">
    <text evidence="2">Lacks conserved residue(s) required for the propagation of feature annotation.</text>
</comment>
<dbReference type="PANTHER" id="PTHR32268">
    <property type="entry name" value="HOMOSERINE O-ACETYLTRANSFERASE"/>
    <property type="match status" value="1"/>
</dbReference>
<dbReference type="InterPro" id="IPR000073">
    <property type="entry name" value="AB_hydrolase_1"/>
</dbReference>
<accession>A0A5D3YGR7</accession>
<comment type="function">
    <text evidence="2">Transfers an acetyl group from acetyl-CoA to L-homoserine, forming acetyl-L-homoserine.</text>
</comment>
<dbReference type="EMBL" id="VNHY01000004">
    <property type="protein sequence ID" value="TYP92203.1"/>
    <property type="molecule type" value="Genomic_DNA"/>
</dbReference>
<protein>
    <recommendedName>
        <fullName evidence="2">Homoserine O-acetyltransferase</fullName>
        <shortName evidence="2">HAT</shortName>
        <ecNumber evidence="2">2.3.1.31</ecNumber>
    </recommendedName>
    <alternativeName>
        <fullName evidence="2">Homoserine transacetylase</fullName>
        <shortName evidence="2">HTA</shortName>
    </alternativeName>
</protein>
<dbReference type="AlphaFoldDB" id="A0A5D3YGR7"/>
<dbReference type="InterPro" id="IPR029058">
    <property type="entry name" value="AB_hydrolase_fold"/>
</dbReference>
<organism evidence="5 6">
    <name type="scientific">Fodinibius salinus</name>
    <dbReference type="NCBI Taxonomy" id="860790"/>
    <lineage>
        <taxon>Bacteria</taxon>
        <taxon>Pseudomonadati</taxon>
        <taxon>Balneolota</taxon>
        <taxon>Balneolia</taxon>
        <taxon>Balneolales</taxon>
        <taxon>Balneolaceae</taxon>
        <taxon>Fodinibius</taxon>
    </lineage>
</organism>
<feature type="active site" evidence="2 3">
    <location>
        <position position="292"/>
    </location>
</feature>
<feature type="binding site" evidence="2">
    <location>
        <position position="204"/>
    </location>
    <ligand>
        <name>substrate</name>
    </ligand>
</feature>
<evidence type="ECO:0000256" key="1">
    <source>
        <dbReference type="ARBA" id="ARBA00022679"/>
    </source>
</evidence>
<proteinExistence type="inferred from homology"/>
<comment type="subcellular location">
    <subcellularLocation>
        <location evidence="2">Cytoplasm</location>
    </subcellularLocation>
</comment>
<dbReference type="NCBIfam" id="NF001209">
    <property type="entry name" value="PRK00175.1"/>
    <property type="match status" value="1"/>
</dbReference>
<reference evidence="5 6" key="1">
    <citation type="submission" date="2019-07" db="EMBL/GenBank/DDBJ databases">
        <title>Genomic Encyclopedia of Archaeal and Bacterial Type Strains, Phase II (KMG-II): from individual species to whole genera.</title>
        <authorList>
            <person name="Goeker M."/>
        </authorList>
    </citation>
    <scope>NUCLEOTIDE SEQUENCE [LARGE SCALE GENOMIC DNA]</scope>
    <source>
        <strain evidence="5 6">DSM 21935</strain>
    </source>
</reference>
<comment type="catalytic activity">
    <reaction evidence="2">
        <text>L-homoserine + acetyl-CoA = O-acetyl-L-homoserine + CoA</text>
        <dbReference type="Rhea" id="RHEA:13701"/>
        <dbReference type="ChEBI" id="CHEBI:57287"/>
        <dbReference type="ChEBI" id="CHEBI:57288"/>
        <dbReference type="ChEBI" id="CHEBI:57476"/>
        <dbReference type="ChEBI" id="CHEBI:57716"/>
        <dbReference type="EC" id="2.3.1.31"/>
    </reaction>
</comment>
<dbReference type="PANTHER" id="PTHR32268:SF11">
    <property type="entry name" value="HOMOSERINE O-ACETYLTRANSFERASE"/>
    <property type="match status" value="1"/>
</dbReference>
<evidence type="ECO:0000256" key="3">
    <source>
        <dbReference type="PIRSR" id="PIRSR000443-1"/>
    </source>
</evidence>
<dbReference type="RefSeq" id="WP_211359430.1">
    <property type="nucleotide sequence ID" value="NZ_VNHY01000004.1"/>
</dbReference>
<keyword evidence="1 2" id="KW-0808">Transferase</keyword>
<dbReference type="HAMAP" id="MF_00296">
    <property type="entry name" value="MetX_acyltransf"/>
    <property type="match status" value="1"/>
</dbReference>
<dbReference type="PIRSF" id="PIRSF000443">
    <property type="entry name" value="Homoser_Ac_trans"/>
    <property type="match status" value="1"/>
</dbReference>
<comment type="subunit">
    <text evidence="2">Homodimer.</text>
</comment>
<keyword evidence="2" id="KW-0963">Cytoplasm</keyword>
<evidence type="ECO:0000313" key="5">
    <source>
        <dbReference type="EMBL" id="TYP92203.1"/>
    </source>
</evidence>
<dbReference type="NCBIfam" id="TIGR01392">
    <property type="entry name" value="homoserO_Ac_trn"/>
    <property type="match status" value="1"/>
</dbReference>
<dbReference type="GO" id="GO:0009092">
    <property type="term" value="P:homoserine metabolic process"/>
    <property type="evidence" value="ECO:0007669"/>
    <property type="project" value="TreeGrafter"/>
</dbReference>
<evidence type="ECO:0000256" key="2">
    <source>
        <dbReference type="HAMAP-Rule" id="MF_00296"/>
    </source>
</evidence>
<dbReference type="Pfam" id="PF00561">
    <property type="entry name" value="Abhydrolase_1"/>
    <property type="match status" value="1"/>
</dbReference>
<feature type="binding site" evidence="2">
    <location>
        <position position="322"/>
    </location>
    <ligand>
        <name>substrate</name>
    </ligand>
</feature>
<keyword evidence="2" id="KW-0486">Methionine biosynthesis</keyword>
<sequence>MTNQQSITFDEPFVTEKGKTIPRPTVAYQSWGTLNSDRTNAVLVCHALTGNTAANEWFSGLFGPGNPLDSEEQFIICPNVLGSCYGTTGPASTNPNTGKPYRADFPEITIRDMVRLQQRLFDELQINSIEMVIGGSMGGMQALEWCIIDERPQSAVLIGMGKVHRPWAIGISHTQRQAIYNDPHWNDGYYSKDQPPKEGLALARMIAMISYRSDADYQHKFGRTLQDDTNHFEVESYLGYQGHKLVNRFDAVSYVRLTQAMDSHDVGYNRESYEKVLGDIQIPVMVIGIDSDNLYPVEEQYELVRLLDNSRYRRLKSPHGHDAFLIEFEQLNNIINPFLIETPTQTVNYL</sequence>
<feature type="domain" description="AB hydrolase-1" evidence="4">
    <location>
        <begin position="40"/>
        <end position="325"/>
    </location>
</feature>
<evidence type="ECO:0000259" key="4">
    <source>
        <dbReference type="Pfam" id="PF00561"/>
    </source>
</evidence>
<dbReference type="GO" id="GO:0009086">
    <property type="term" value="P:methionine biosynthetic process"/>
    <property type="evidence" value="ECO:0007669"/>
    <property type="project" value="UniProtKB-UniRule"/>
</dbReference>
<gene>
    <name evidence="2" type="primary">metXA</name>
    <name evidence="5" type="ORF">LX73_2456</name>
</gene>
<dbReference type="EC" id="2.3.1.31" evidence="2"/>
<comment type="caution">
    <text evidence="5">The sequence shown here is derived from an EMBL/GenBank/DDBJ whole genome shotgun (WGS) entry which is preliminary data.</text>
</comment>
<keyword evidence="2" id="KW-0028">Amino-acid biosynthesis</keyword>
<dbReference type="SUPFAM" id="SSF53474">
    <property type="entry name" value="alpha/beta-Hydrolases"/>
    <property type="match status" value="1"/>
</dbReference>
<feature type="active site" description="Nucleophile" evidence="2 3">
    <location>
        <position position="136"/>
    </location>
</feature>
<name>A0A5D3YGR7_9BACT</name>
<dbReference type="Gene3D" id="3.40.50.1820">
    <property type="entry name" value="alpha/beta hydrolase"/>
    <property type="match status" value="1"/>
</dbReference>
<dbReference type="GO" id="GO:0004414">
    <property type="term" value="F:homoserine O-acetyltransferase activity"/>
    <property type="evidence" value="ECO:0007669"/>
    <property type="project" value="UniProtKB-UniRule"/>
</dbReference>
<dbReference type="Proteomes" id="UP000324595">
    <property type="component" value="Unassembled WGS sequence"/>
</dbReference>
<keyword evidence="2" id="KW-0012">Acyltransferase</keyword>
<dbReference type="InterPro" id="IPR008220">
    <property type="entry name" value="HAT_MetX-like"/>
</dbReference>
<dbReference type="GO" id="GO:0005737">
    <property type="term" value="C:cytoplasm"/>
    <property type="evidence" value="ECO:0007669"/>
    <property type="project" value="UniProtKB-SubCell"/>
</dbReference>
<comment type="similarity">
    <text evidence="2">Belongs to the AB hydrolase superfamily. MetX family.</text>
</comment>
<feature type="active site" evidence="2 3">
    <location>
        <position position="321"/>
    </location>
</feature>